<comment type="caution">
    <text evidence="1">The sequence shown here is derived from an EMBL/GenBank/DDBJ whole genome shotgun (WGS) entry which is preliminary data.</text>
</comment>
<name>X1BTN6_9ZZZZ</name>
<sequence>EINGATAQDGTQVEARVDAGDIVPIQNPVTTAGGSFGYTNPKLLVQGNDLSGAITFYVQGYVATTDPATVEWHSGEITRINLTVPAAAPLVTTSAATSVTTSSATLNSNLASFGTALSADVSFQWGATTAYGRETTVRALTSTGSFTFSLSGLSDDTTYHFRVKAVGDGTSYGTDRTFTTGAVAAEEGVGVGAPAPPTPPAGTTDVRGRVSDVGVFEEPVTAISEDELCTLTIAEGTVGLTKDLEPLDEVVMVIMDEPPPPPEEAEIVGLAYDFGPDGATFDPPITLE</sequence>
<protein>
    <recommendedName>
        <fullName evidence="2">Fibronectin type-III domain-containing protein</fullName>
    </recommendedName>
</protein>
<evidence type="ECO:0008006" key="2">
    <source>
        <dbReference type="Google" id="ProtNLM"/>
    </source>
</evidence>
<feature type="non-terminal residue" evidence="1">
    <location>
        <position position="288"/>
    </location>
</feature>
<dbReference type="Gene3D" id="2.60.40.10">
    <property type="entry name" value="Immunoglobulins"/>
    <property type="match status" value="1"/>
</dbReference>
<evidence type="ECO:0000313" key="1">
    <source>
        <dbReference type="EMBL" id="GAG98430.1"/>
    </source>
</evidence>
<organism evidence="1">
    <name type="scientific">marine sediment metagenome</name>
    <dbReference type="NCBI Taxonomy" id="412755"/>
    <lineage>
        <taxon>unclassified sequences</taxon>
        <taxon>metagenomes</taxon>
        <taxon>ecological metagenomes</taxon>
    </lineage>
</organism>
<accession>X1BTN6</accession>
<proteinExistence type="predicted"/>
<reference evidence="1" key="1">
    <citation type="journal article" date="2014" name="Front. Microbiol.">
        <title>High frequency of phylogenetically diverse reductive dehalogenase-homologous genes in deep subseafloor sedimentary metagenomes.</title>
        <authorList>
            <person name="Kawai M."/>
            <person name="Futagami T."/>
            <person name="Toyoda A."/>
            <person name="Takaki Y."/>
            <person name="Nishi S."/>
            <person name="Hori S."/>
            <person name="Arai W."/>
            <person name="Tsubouchi T."/>
            <person name="Morono Y."/>
            <person name="Uchiyama I."/>
            <person name="Ito T."/>
            <person name="Fujiyama A."/>
            <person name="Inagaki F."/>
            <person name="Takami H."/>
        </authorList>
    </citation>
    <scope>NUCLEOTIDE SEQUENCE</scope>
    <source>
        <strain evidence="1">Expedition CK06-06</strain>
    </source>
</reference>
<gene>
    <name evidence="1" type="ORF">S01H4_41340</name>
</gene>
<dbReference type="InterPro" id="IPR013783">
    <property type="entry name" value="Ig-like_fold"/>
</dbReference>
<dbReference type="EMBL" id="BART01022602">
    <property type="protein sequence ID" value="GAG98430.1"/>
    <property type="molecule type" value="Genomic_DNA"/>
</dbReference>
<feature type="non-terminal residue" evidence="1">
    <location>
        <position position="1"/>
    </location>
</feature>
<dbReference type="AlphaFoldDB" id="X1BTN6"/>